<dbReference type="FunFam" id="3.40.50.720:FF:000084">
    <property type="entry name" value="Short-chain dehydrogenase reductase"/>
    <property type="match status" value="1"/>
</dbReference>
<protein>
    <submittedName>
        <fullName evidence="3">2,3-dihydro-2,3-dihydroxybenzoate dehydrogenase</fullName>
        <ecNumber evidence="3">1.3.1.28</ecNumber>
    </submittedName>
</protein>
<keyword evidence="4" id="KW-1185">Reference proteome</keyword>
<name>A0A418SFR4_9RHOB</name>
<organism evidence="3 4">
    <name type="scientific">Pseudooceanicola algae</name>
    <dbReference type="NCBI Taxonomy" id="1537215"/>
    <lineage>
        <taxon>Bacteria</taxon>
        <taxon>Pseudomonadati</taxon>
        <taxon>Pseudomonadota</taxon>
        <taxon>Alphaproteobacteria</taxon>
        <taxon>Rhodobacterales</taxon>
        <taxon>Paracoccaceae</taxon>
        <taxon>Pseudooceanicola</taxon>
    </lineage>
</organism>
<dbReference type="KEGG" id="palw:PSAL_027830"/>
<dbReference type="InterPro" id="IPR002347">
    <property type="entry name" value="SDR_fam"/>
</dbReference>
<evidence type="ECO:0000256" key="2">
    <source>
        <dbReference type="ARBA" id="ARBA00023002"/>
    </source>
</evidence>
<dbReference type="SUPFAM" id="SSF51735">
    <property type="entry name" value="NAD(P)-binding Rossmann-fold domains"/>
    <property type="match status" value="1"/>
</dbReference>
<dbReference type="EC" id="1.3.1.28" evidence="3"/>
<dbReference type="PANTHER" id="PTHR43669">
    <property type="entry name" value="5-KETO-D-GLUCONATE 5-REDUCTASE"/>
    <property type="match status" value="1"/>
</dbReference>
<dbReference type="AlphaFoldDB" id="A0A418SFR4"/>
<reference evidence="3 4" key="1">
    <citation type="submission" date="2020-08" db="EMBL/GenBank/DDBJ databases">
        <title>Genome sequence of Rhodobacteraceae bacterium Lw-13e.</title>
        <authorList>
            <person name="Poehlein A."/>
            <person name="Wolter L."/>
            <person name="Daniel R."/>
            <person name="Brinkhoff T."/>
        </authorList>
    </citation>
    <scope>NUCLEOTIDE SEQUENCE [LARGE SCALE GENOMIC DNA]</scope>
    <source>
        <strain evidence="3 4">Lw-13e</strain>
    </source>
</reference>
<dbReference type="OrthoDB" id="9795647at2"/>
<evidence type="ECO:0000256" key="1">
    <source>
        <dbReference type="ARBA" id="ARBA00006484"/>
    </source>
</evidence>
<dbReference type="EMBL" id="CP060436">
    <property type="protein sequence ID" value="QPM91529.1"/>
    <property type="molecule type" value="Genomic_DNA"/>
</dbReference>
<keyword evidence="2 3" id="KW-0560">Oxidoreductase</keyword>
<accession>A0A418SFR4</accession>
<dbReference type="Gene3D" id="3.40.50.720">
    <property type="entry name" value="NAD(P)-binding Rossmann-like Domain"/>
    <property type="match status" value="1"/>
</dbReference>
<proteinExistence type="inferred from homology"/>
<evidence type="ECO:0000313" key="3">
    <source>
        <dbReference type="EMBL" id="QPM91529.1"/>
    </source>
</evidence>
<comment type="similarity">
    <text evidence="1">Belongs to the short-chain dehydrogenases/reductases (SDR) family.</text>
</comment>
<sequence>MKLTGFDGRRAFVTGAAGGIGLAAVRLLHEAGAMVTATDLPAALETLPTDATDLARWEPLDVSDPEAVTKAIARAEAGGPLTLGLHAAGALFLSSMLETPAEDWRRIFDINTHGTFFVTQALGRVMAPRGTGAIVAVASNSAGIPRLGMGGYPASKAAAAMAVRCLGLELGQHGVRCNLVNPGSTLTPMQTGMWDDAESGAAGVIRGSLDSFKSGIPLGKLATPEDIARAAIFLLSDEAGHITMADLYVDGGATQRA</sequence>
<gene>
    <name evidence="3" type="primary">dhbA</name>
    <name evidence="3" type="ORF">PSAL_027830</name>
</gene>
<dbReference type="RefSeq" id="WP_119839524.1">
    <property type="nucleotide sequence ID" value="NZ_CP060436.1"/>
</dbReference>
<dbReference type="PANTHER" id="PTHR43669:SF8">
    <property type="entry name" value="SHORT-CHAIN TYPE DEHYDROGENASE_REDUCTASE-RELATED"/>
    <property type="match status" value="1"/>
</dbReference>
<dbReference type="PRINTS" id="PR01397">
    <property type="entry name" value="DHBDHDRGNASE"/>
</dbReference>
<dbReference type="GO" id="GO:0019290">
    <property type="term" value="P:siderophore biosynthetic process"/>
    <property type="evidence" value="ECO:0007669"/>
    <property type="project" value="InterPro"/>
</dbReference>
<dbReference type="Proteomes" id="UP000283786">
    <property type="component" value="Chromosome"/>
</dbReference>
<evidence type="ECO:0000313" key="4">
    <source>
        <dbReference type="Proteomes" id="UP000283786"/>
    </source>
</evidence>
<dbReference type="InterPro" id="IPR036291">
    <property type="entry name" value="NAD(P)-bd_dom_sf"/>
</dbReference>
<dbReference type="Pfam" id="PF13561">
    <property type="entry name" value="adh_short_C2"/>
    <property type="match status" value="1"/>
</dbReference>
<dbReference type="GO" id="GO:0008667">
    <property type="term" value="F:2,3-dihydro-2,3-dihydroxybenzoate dehydrogenase activity"/>
    <property type="evidence" value="ECO:0007669"/>
    <property type="project" value="UniProtKB-EC"/>
</dbReference>
<dbReference type="InterPro" id="IPR003560">
    <property type="entry name" value="DHB_DH"/>
</dbReference>